<dbReference type="AlphaFoldDB" id="A0A0A9A5D7"/>
<sequence>MGSANIIAGCARYIKRSCYMYISKLLSMVTSFYKKNKSNKLRYTKHGAGSKQNWGGQVPSEK</sequence>
<evidence type="ECO:0000313" key="1">
    <source>
        <dbReference type="EMBL" id="JAD45103.1"/>
    </source>
</evidence>
<protein>
    <submittedName>
        <fullName evidence="1">Uncharacterized protein</fullName>
    </submittedName>
</protein>
<organism evidence="1">
    <name type="scientific">Arundo donax</name>
    <name type="common">Giant reed</name>
    <name type="synonym">Donax arundinaceus</name>
    <dbReference type="NCBI Taxonomy" id="35708"/>
    <lineage>
        <taxon>Eukaryota</taxon>
        <taxon>Viridiplantae</taxon>
        <taxon>Streptophyta</taxon>
        <taxon>Embryophyta</taxon>
        <taxon>Tracheophyta</taxon>
        <taxon>Spermatophyta</taxon>
        <taxon>Magnoliopsida</taxon>
        <taxon>Liliopsida</taxon>
        <taxon>Poales</taxon>
        <taxon>Poaceae</taxon>
        <taxon>PACMAD clade</taxon>
        <taxon>Arundinoideae</taxon>
        <taxon>Arundineae</taxon>
        <taxon>Arundo</taxon>
    </lineage>
</organism>
<accession>A0A0A9A5D7</accession>
<reference evidence="1" key="1">
    <citation type="submission" date="2014-09" db="EMBL/GenBank/DDBJ databases">
        <authorList>
            <person name="Magalhaes I.L.F."/>
            <person name="Oliveira U."/>
            <person name="Santos F.R."/>
            <person name="Vidigal T.H.D.A."/>
            <person name="Brescovit A.D."/>
            <person name="Santos A.J."/>
        </authorList>
    </citation>
    <scope>NUCLEOTIDE SEQUENCE</scope>
    <source>
        <tissue evidence="1">Shoot tissue taken approximately 20 cm above the soil surface</tissue>
    </source>
</reference>
<proteinExistence type="predicted"/>
<name>A0A0A9A5D7_ARUDO</name>
<reference evidence="1" key="2">
    <citation type="journal article" date="2015" name="Data Brief">
        <title>Shoot transcriptome of the giant reed, Arundo donax.</title>
        <authorList>
            <person name="Barrero R.A."/>
            <person name="Guerrero F.D."/>
            <person name="Moolhuijzen P."/>
            <person name="Goolsby J.A."/>
            <person name="Tidwell J."/>
            <person name="Bellgard S.E."/>
            <person name="Bellgard M.I."/>
        </authorList>
    </citation>
    <scope>NUCLEOTIDE SEQUENCE</scope>
    <source>
        <tissue evidence="1">Shoot tissue taken approximately 20 cm above the soil surface</tissue>
    </source>
</reference>
<dbReference type="EMBL" id="GBRH01252792">
    <property type="protein sequence ID" value="JAD45103.1"/>
    <property type="molecule type" value="Transcribed_RNA"/>
</dbReference>